<evidence type="ECO:0000313" key="2">
    <source>
        <dbReference type="Proteomes" id="UP000499080"/>
    </source>
</evidence>
<sequence>MIHLSLHLENGQIVYFTTENAAKCTQAPEVTTHASFFRLFTQNRFARTLLHSEVPKYYTWNNRNETWQCRKQGQIVLEMRSSDAFGWVYTVHPILR</sequence>
<dbReference type="Proteomes" id="UP000499080">
    <property type="component" value="Unassembled WGS sequence"/>
</dbReference>
<evidence type="ECO:0000313" key="1">
    <source>
        <dbReference type="EMBL" id="GBN50569.1"/>
    </source>
</evidence>
<protein>
    <submittedName>
        <fullName evidence="1">Uncharacterized protein</fullName>
    </submittedName>
</protein>
<dbReference type="AlphaFoldDB" id="A0A4Y2PHI9"/>
<reference evidence="1 2" key="1">
    <citation type="journal article" date="2019" name="Sci. Rep.">
        <title>Orb-weaving spider Araneus ventricosus genome elucidates the spidroin gene catalogue.</title>
        <authorList>
            <person name="Kono N."/>
            <person name="Nakamura H."/>
            <person name="Ohtoshi R."/>
            <person name="Moran D.A.P."/>
            <person name="Shinohara A."/>
            <person name="Yoshida Y."/>
            <person name="Fujiwara M."/>
            <person name="Mori M."/>
            <person name="Tomita M."/>
            <person name="Arakawa K."/>
        </authorList>
    </citation>
    <scope>NUCLEOTIDE SEQUENCE [LARGE SCALE GENOMIC DNA]</scope>
</reference>
<keyword evidence="2" id="KW-1185">Reference proteome</keyword>
<comment type="caution">
    <text evidence="1">The sequence shown here is derived from an EMBL/GenBank/DDBJ whole genome shotgun (WGS) entry which is preliminary data.</text>
</comment>
<name>A0A4Y2PHI9_ARAVE</name>
<dbReference type="OrthoDB" id="8121869at2759"/>
<dbReference type="EMBL" id="BGPR01011293">
    <property type="protein sequence ID" value="GBN50569.1"/>
    <property type="molecule type" value="Genomic_DNA"/>
</dbReference>
<organism evidence="1 2">
    <name type="scientific">Araneus ventricosus</name>
    <name type="common">Orbweaver spider</name>
    <name type="synonym">Epeira ventricosa</name>
    <dbReference type="NCBI Taxonomy" id="182803"/>
    <lineage>
        <taxon>Eukaryota</taxon>
        <taxon>Metazoa</taxon>
        <taxon>Ecdysozoa</taxon>
        <taxon>Arthropoda</taxon>
        <taxon>Chelicerata</taxon>
        <taxon>Arachnida</taxon>
        <taxon>Araneae</taxon>
        <taxon>Araneomorphae</taxon>
        <taxon>Entelegynae</taxon>
        <taxon>Araneoidea</taxon>
        <taxon>Araneidae</taxon>
        <taxon>Araneus</taxon>
    </lineage>
</organism>
<proteinExistence type="predicted"/>
<accession>A0A4Y2PHI9</accession>
<gene>
    <name evidence="1" type="ORF">AVEN_148823_1</name>
</gene>